<keyword evidence="6" id="KW-1185">Reference proteome</keyword>
<organism evidence="3 5">
    <name type="scientific">Paenibacillus urinalis</name>
    <dbReference type="NCBI Taxonomy" id="521520"/>
    <lineage>
        <taxon>Bacteria</taxon>
        <taxon>Bacillati</taxon>
        <taxon>Bacillota</taxon>
        <taxon>Bacilli</taxon>
        <taxon>Bacillales</taxon>
        <taxon>Paenibacillaceae</taxon>
        <taxon>Paenibacillus</taxon>
    </lineage>
</organism>
<feature type="transmembrane region" description="Helical" evidence="1">
    <location>
        <begin position="134"/>
        <end position="156"/>
    </location>
</feature>
<dbReference type="PANTHER" id="PTHR14969">
    <property type="entry name" value="SPHINGOSINE-1-PHOSPHATE PHOSPHOHYDROLASE"/>
    <property type="match status" value="1"/>
</dbReference>
<dbReference type="EMBL" id="CP118108">
    <property type="protein sequence ID" value="WDI01754.1"/>
    <property type="molecule type" value="Genomic_DNA"/>
</dbReference>
<evidence type="ECO:0000313" key="4">
    <source>
        <dbReference type="EMBL" id="WDI01754.1"/>
    </source>
</evidence>
<gene>
    <name evidence="3" type="ORF">PUW23_21515</name>
    <name evidence="4" type="ORF">PUW25_21405</name>
</gene>
<keyword evidence="1" id="KW-1133">Transmembrane helix</keyword>
<dbReference type="AlphaFoldDB" id="A0AAX3MWP5"/>
<dbReference type="Proteomes" id="UP001220962">
    <property type="component" value="Chromosome"/>
</dbReference>
<feature type="transmembrane region" description="Helical" evidence="1">
    <location>
        <begin position="93"/>
        <end position="114"/>
    </location>
</feature>
<dbReference type="RefSeq" id="WP_205055085.1">
    <property type="nucleotide sequence ID" value="NZ_CP118101.1"/>
</dbReference>
<dbReference type="Proteomes" id="UP001221519">
    <property type="component" value="Chromosome"/>
</dbReference>
<keyword evidence="1" id="KW-0812">Transmembrane</keyword>
<dbReference type="SUPFAM" id="SSF48317">
    <property type="entry name" value="Acid phosphatase/Vanadium-dependent haloperoxidase"/>
    <property type="match status" value="1"/>
</dbReference>
<dbReference type="CDD" id="cd03392">
    <property type="entry name" value="PAP2_like_2"/>
    <property type="match status" value="1"/>
</dbReference>
<dbReference type="Gene3D" id="1.20.144.10">
    <property type="entry name" value="Phosphatidic acid phosphatase type 2/haloperoxidase"/>
    <property type="match status" value="2"/>
</dbReference>
<feature type="transmembrane region" description="Helical" evidence="1">
    <location>
        <begin position="9"/>
        <end position="35"/>
    </location>
</feature>
<proteinExistence type="predicted"/>
<feature type="transmembrane region" description="Helical" evidence="1">
    <location>
        <begin position="168"/>
        <end position="189"/>
    </location>
</feature>
<dbReference type="InterPro" id="IPR000326">
    <property type="entry name" value="PAP2/HPO"/>
</dbReference>
<feature type="domain" description="Phosphatidic acid phosphatase type 2/haloperoxidase" evidence="2">
    <location>
        <begin position="96"/>
        <end position="210"/>
    </location>
</feature>
<accession>A0AAX3MWP5</accession>
<reference evidence="3 6" key="1">
    <citation type="submission" date="2023-02" db="EMBL/GenBank/DDBJ databases">
        <title>Pathogen: clinical or host-associated sample.</title>
        <authorList>
            <person name="Hergert J."/>
            <person name="Casey R."/>
            <person name="Wagner J."/>
            <person name="Young E.L."/>
            <person name="Oakeson K.F."/>
        </authorList>
    </citation>
    <scope>NUCLEOTIDE SEQUENCE</scope>
    <source>
        <strain evidence="4 6">2022CK-00829</strain>
        <strain evidence="3">2022CK-00830</strain>
    </source>
</reference>
<evidence type="ECO:0000313" key="5">
    <source>
        <dbReference type="Proteomes" id="UP001220962"/>
    </source>
</evidence>
<evidence type="ECO:0000259" key="2">
    <source>
        <dbReference type="SMART" id="SM00014"/>
    </source>
</evidence>
<sequence length="218" mass="24496">MTNNSKKKFYWTTIGLAGSLTFVLIIVLLFMLVGVDQVQAIDENIQFYLFPHADSWYYSLLPIIKGITEFGSFNITAIVALVFVSYYGIFRKLYVNAYIVAVSFISMWSINYVLKILLRRERPELEQLMAAHGYSFPSGHSMIAAGFYGVIFVLLVQTIKNRGGSGSLLALFGALFVLLIGYSRIYLGVHYPTDVVTGLLCGAIWTFCMHRLLQEASP</sequence>
<dbReference type="EMBL" id="CP118101">
    <property type="protein sequence ID" value="WDH82025.1"/>
    <property type="molecule type" value="Genomic_DNA"/>
</dbReference>
<dbReference type="PANTHER" id="PTHR14969:SF13">
    <property type="entry name" value="AT30094P"/>
    <property type="match status" value="1"/>
</dbReference>
<evidence type="ECO:0000256" key="1">
    <source>
        <dbReference type="SAM" id="Phobius"/>
    </source>
</evidence>
<protein>
    <submittedName>
        <fullName evidence="3">Phosphatase PAP2 family protein</fullName>
    </submittedName>
</protein>
<name>A0AAX3MWP5_9BACL</name>
<keyword evidence="1" id="KW-0472">Membrane</keyword>
<dbReference type="InterPro" id="IPR036938">
    <property type="entry name" value="PAP2/HPO_sf"/>
</dbReference>
<dbReference type="Pfam" id="PF01569">
    <property type="entry name" value="PAP2"/>
    <property type="match status" value="1"/>
</dbReference>
<feature type="transmembrane region" description="Helical" evidence="1">
    <location>
        <begin position="55"/>
        <end position="86"/>
    </location>
</feature>
<evidence type="ECO:0000313" key="6">
    <source>
        <dbReference type="Proteomes" id="UP001221519"/>
    </source>
</evidence>
<dbReference type="SMART" id="SM00014">
    <property type="entry name" value="acidPPc"/>
    <property type="match status" value="1"/>
</dbReference>
<evidence type="ECO:0000313" key="3">
    <source>
        <dbReference type="EMBL" id="WDH82025.1"/>
    </source>
</evidence>
<feature type="transmembrane region" description="Helical" evidence="1">
    <location>
        <begin position="195"/>
        <end position="213"/>
    </location>
</feature>